<gene>
    <name evidence="2" type="ORF">KSS95_01210</name>
</gene>
<evidence type="ECO:0000313" key="3">
    <source>
        <dbReference type="Proteomes" id="UP001047646"/>
    </source>
</evidence>
<feature type="domain" description="Dermonecrotic toxin N-terminal" evidence="1">
    <location>
        <begin position="321"/>
        <end position="575"/>
    </location>
</feature>
<dbReference type="InterPro" id="IPR046673">
    <property type="entry name" value="ToxA_N"/>
</dbReference>
<evidence type="ECO:0000259" key="1">
    <source>
        <dbReference type="Pfam" id="PF20178"/>
    </source>
</evidence>
<organism evidence="2 3">
    <name type="scientific">Pseudomonas muyukensis</name>
    <dbReference type="NCBI Taxonomy" id="2842357"/>
    <lineage>
        <taxon>Bacteria</taxon>
        <taxon>Pseudomonadati</taxon>
        <taxon>Pseudomonadota</taxon>
        <taxon>Gammaproteobacteria</taxon>
        <taxon>Pseudomonadales</taxon>
        <taxon>Pseudomonadaceae</taxon>
        <taxon>Pseudomonas</taxon>
    </lineage>
</organism>
<sequence length="923" mass="103286">MTPLERLEALDARIATLQQGQPVLARHLPQQRQRQQFFSDLAGFWHTKPSGGTSRKQQLARLRQAQLQAELELRLADGTLDDSDEFLLRTCLTYPLPWQRQPSGQARAEVFRPWFSTQTPNRRCRLPGTLVIVAAAPGREAVPGQTTGKALLCSLPHGVEAFASLADLHVELCERLDDPLQSQALLGLVNRPEDLTTIGQADRLRYQWYADDPFEYQALALIDQQQATLNRLWDMPGSPSASHLEAALDLTPSIGSAQPLATRYALLLEKHLPDWLREASTQQLAHVMQTLQELAGAIAQASAPGILTLEQFLQRDSLLPWVRARLGEGLRWNPGIDIPPEQIRVSVTLARRIGPLVNPLIPSAYIVVTSRPQAGKTIEMVPVTYTLEQLALLNIAWFDSDYWITARVHRDDGEAIEALTPTRVRQLVRNLDAGTRYNRFLRQHLLDSEQAHARINRARMHAEAAKARYAGHFLADTHGQGYAWARALIEHPEQRQRLTDDGQRICVRQLLIHSHTVHGLLLLNAETATSTRVVVYAPDAPDRRPWREYRTTRELLRELRANAKLRDYVVQRMPLANPDKIDKLLRKGRLAPHVQRPVIQGNLFHQVYRAEVRSLMAQTDASTRSNRELLGGFGLDTLRILLDLLSLVLPYPGMAALALGRLSISVLDGVQALGQDNPDEALHHAFAALSHSLDAINNVVAGLSPSPGGLKGFSGSTLMRRVFRGLPPPRPLTLPPSYSVPVEVSKLRYRIDGVHGEGVFERIGANAGLTQYYVRDGQGRYYHVSFDGQRWRATDPRQPDAYIKQPLKRLQDGTWVIDSPVLWHDGLPDVRQLLDDSQRVTPLTGLAVAAEPGLFDAEGMLYLHVNGRQLPVRRHLLAGHFHLQMPEGAPGAVQAWAVLRKVEGAWRIRIRQAGRSSDWLALA</sequence>
<accession>A0ABX8MAQ4</accession>
<dbReference type="Pfam" id="PF20178">
    <property type="entry name" value="ToxA_N"/>
    <property type="match status" value="1"/>
</dbReference>
<protein>
    <recommendedName>
        <fullName evidence="1">Dermonecrotic toxin N-terminal domain-containing protein</fullName>
    </recommendedName>
</protein>
<name>A0ABX8MAQ4_9PSED</name>
<evidence type="ECO:0000313" key="2">
    <source>
        <dbReference type="EMBL" id="QXH35475.1"/>
    </source>
</evidence>
<dbReference type="Proteomes" id="UP001047646">
    <property type="component" value="Chromosome"/>
</dbReference>
<dbReference type="EMBL" id="CP077073">
    <property type="protein sequence ID" value="QXH35475.1"/>
    <property type="molecule type" value="Genomic_DNA"/>
</dbReference>
<proteinExistence type="predicted"/>
<keyword evidence="3" id="KW-1185">Reference proteome</keyword>
<dbReference type="RefSeq" id="WP_217850879.1">
    <property type="nucleotide sequence ID" value="NZ_CP077073.1"/>
</dbReference>
<reference evidence="2" key="1">
    <citation type="journal article" date="2021" name="Microorganisms">
        <title>The Ever-Expanding Pseudomonas Genus: Description of 43 New Species and Partition of the Pseudomonas putida Group.</title>
        <authorList>
            <person name="Girard L."/>
            <person name="Lood C."/>
            <person name="Hofte M."/>
            <person name="Vandamme P."/>
            <person name="Rokni-Zadeh H."/>
            <person name="van Noort V."/>
            <person name="Lavigne R."/>
            <person name="De Mot R."/>
        </authorList>
    </citation>
    <scope>NUCLEOTIDE SEQUENCE</scope>
    <source>
        <strain evidence="2">COW39</strain>
    </source>
</reference>